<organism evidence="3 4">
    <name type="scientific">bacterium (Candidatus Blackallbacteria) CG17_big_fil_post_rev_8_21_14_2_50_48_46</name>
    <dbReference type="NCBI Taxonomy" id="2014261"/>
    <lineage>
        <taxon>Bacteria</taxon>
        <taxon>Candidatus Blackallbacteria</taxon>
    </lineage>
</organism>
<evidence type="ECO:0000313" key="3">
    <source>
        <dbReference type="EMBL" id="PIW15751.1"/>
    </source>
</evidence>
<evidence type="ECO:0008006" key="5">
    <source>
        <dbReference type="Google" id="ProtNLM"/>
    </source>
</evidence>
<proteinExistence type="predicted"/>
<comment type="caution">
    <text evidence="3">The sequence shown here is derived from an EMBL/GenBank/DDBJ whole genome shotgun (WGS) entry which is preliminary data.</text>
</comment>
<name>A0A2M7G1V9_9BACT</name>
<dbReference type="PROSITE" id="PS51257">
    <property type="entry name" value="PROKAR_LIPOPROTEIN"/>
    <property type="match status" value="1"/>
</dbReference>
<dbReference type="AlphaFoldDB" id="A0A2M7G1V9"/>
<protein>
    <recommendedName>
        <fullName evidence="5">DUF946 domain-containing protein</fullName>
    </recommendedName>
</protein>
<evidence type="ECO:0000256" key="2">
    <source>
        <dbReference type="SAM" id="SignalP"/>
    </source>
</evidence>
<feature type="region of interest" description="Disordered" evidence="1">
    <location>
        <begin position="76"/>
        <end position="135"/>
    </location>
</feature>
<evidence type="ECO:0000256" key="1">
    <source>
        <dbReference type="SAM" id="MobiDB-lite"/>
    </source>
</evidence>
<dbReference type="EMBL" id="PFFQ01000045">
    <property type="protein sequence ID" value="PIW15751.1"/>
    <property type="molecule type" value="Genomic_DNA"/>
</dbReference>
<dbReference type="Proteomes" id="UP000231019">
    <property type="component" value="Unassembled WGS sequence"/>
</dbReference>
<gene>
    <name evidence="3" type="ORF">COW36_15900</name>
</gene>
<keyword evidence="2" id="KW-0732">Signal</keyword>
<reference evidence="3 4" key="1">
    <citation type="submission" date="2017-09" db="EMBL/GenBank/DDBJ databases">
        <title>Depth-based differentiation of microbial function through sediment-hosted aquifers and enrichment of novel symbionts in the deep terrestrial subsurface.</title>
        <authorList>
            <person name="Probst A.J."/>
            <person name="Ladd B."/>
            <person name="Jarett J.K."/>
            <person name="Geller-Mcgrath D.E."/>
            <person name="Sieber C.M."/>
            <person name="Emerson J.B."/>
            <person name="Anantharaman K."/>
            <person name="Thomas B.C."/>
            <person name="Malmstrom R."/>
            <person name="Stieglmeier M."/>
            <person name="Klingl A."/>
            <person name="Woyke T."/>
            <person name="Ryan C.M."/>
            <person name="Banfield J.F."/>
        </authorList>
    </citation>
    <scope>NUCLEOTIDE SEQUENCE [LARGE SCALE GENOMIC DNA]</scope>
    <source>
        <strain evidence="3">CG17_big_fil_post_rev_8_21_14_2_50_48_46</strain>
    </source>
</reference>
<accession>A0A2M7G1V9</accession>
<sequence length="458" mass="49450">MQKRPVYKAHGLYSRRLGGLNLLALSVLLACSSKAAAPVVTQATPASPSAAAQLVASLEAKLDSLRSELNQASANASAVPAALPEQTEPQPEAPVPETISSEPVSPDSPPPSVIPSSAPGMGGCPAGPDLDGDGLSEACETQLAEKFAPVFFHSSEETYFPLLPQTYLAQSALWFVDQDCSPDLQAQIKTSPSLQDLLGATHPASCDTKLPTASNSTRSREKLRSFYLADLPKEAWVGSKTTSDWVTYFHAYPNTLKGVTLQYWRFYAYHSGGGDHGGDWVSVHLVLDSHFEPLKLGYALDKKLKYLAWNEIEREGETHARIYSAPQSHQIHTVANEVSADGCKGLGGFFSCRVDPNKPETFVRQESWSKGQVSWFSGETGISGGLVNLGERSKPLNSSEFIQFSGLWGSPGKNYDNSGDWGPAYQDTDLLSNGYLNAWAAGMNHPKREEAYPLSISP</sequence>
<evidence type="ECO:0000313" key="4">
    <source>
        <dbReference type="Proteomes" id="UP000231019"/>
    </source>
</evidence>
<feature type="chain" id="PRO_5014954402" description="DUF946 domain-containing protein" evidence="2">
    <location>
        <begin position="36"/>
        <end position="458"/>
    </location>
</feature>
<feature type="signal peptide" evidence="2">
    <location>
        <begin position="1"/>
        <end position="35"/>
    </location>
</feature>